<feature type="compositionally biased region" description="Basic and acidic residues" evidence="1">
    <location>
        <begin position="104"/>
        <end position="113"/>
    </location>
</feature>
<feature type="compositionally biased region" description="Basic and acidic residues" evidence="1">
    <location>
        <begin position="193"/>
        <end position="205"/>
    </location>
</feature>
<feature type="compositionally biased region" description="Basic and acidic residues" evidence="1">
    <location>
        <begin position="150"/>
        <end position="184"/>
    </location>
</feature>
<proteinExistence type="predicted"/>
<dbReference type="Proteomes" id="UP001058860">
    <property type="component" value="Chromosome"/>
</dbReference>
<feature type="compositionally biased region" description="Basic and acidic residues" evidence="1">
    <location>
        <begin position="38"/>
        <end position="56"/>
    </location>
</feature>
<protein>
    <submittedName>
        <fullName evidence="2">Uncharacterized protein</fullName>
    </submittedName>
</protein>
<feature type="compositionally biased region" description="Gly residues" evidence="1">
    <location>
        <begin position="134"/>
        <end position="147"/>
    </location>
</feature>
<sequence length="291" mass="31185">MAPKAEKNSAAGDHRDAERADAQEVGVDDGRGVVQAPPRDDRQQCGGEQPRREDARVAPAPLGPLDDAADQRGDSRGEQHGAQRVGPRGVGLARFAQHPGADGQGKETDRHVDEEDPAPVGLDEQPANRRPGRSGDGAHGGPAGDGDGPLLRRELGEQERQRGGEQERGADGLDDARGDERFDRSCGGARRARGGEERETQEEHALAAVRVGPPACGDEQRGEDDGVRVEHPAEPAEARARELRFQRREGDVHDEEVEACHERAEADDGDGESGTLRHDTHASRLGCVMQL</sequence>
<reference evidence="3" key="1">
    <citation type="submission" date="2021-11" db="EMBL/GenBank/DDBJ databases">
        <title>Cultivation dependent microbiological survey of springs from the worlds oldest radium mine currently devoted to the extraction of radon-saturated water.</title>
        <authorList>
            <person name="Kapinusova G."/>
            <person name="Smrhova T."/>
            <person name="Strejcek M."/>
            <person name="Suman J."/>
            <person name="Jani K."/>
            <person name="Pajer P."/>
            <person name="Uhlik O."/>
        </authorList>
    </citation>
    <scope>NUCLEOTIDE SEQUENCE [LARGE SCALE GENOMIC DNA]</scope>
    <source>
        <strain evidence="3">J379</strain>
    </source>
</reference>
<organism evidence="2 3">
    <name type="scientific">Svornostia abyssi</name>
    <dbReference type="NCBI Taxonomy" id="2898438"/>
    <lineage>
        <taxon>Bacteria</taxon>
        <taxon>Bacillati</taxon>
        <taxon>Actinomycetota</taxon>
        <taxon>Thermoleophilia</taxon>
        <taxon>Solirubrobacterales</taxon>
        <taxon>Baekduiaceae</taxon>
        <taxon>Svornostia</taxon>
    </lineage>
</organism>
<feature type="compositionally biased region" description="Basic and acidic residues" evidence="1">
    <location>
        <begin position="1"/>
        <end position="22"/>
    </location>
</feature>
<feature type="compositionally biased region" description="Basic and acidic residues" evidence="1">
    <location>
        <begin position="218"/>
        <end position="251"/>
    </location>
</feature>
<name>A0ABY5PFA8_9ACTN</name>
<keyword evidence="3" id="KW-1185">Reference proteome</keyword>
<feature type="region of interest" description="Disordered" evidence="1">
    <location>
        <begin position="1"/>
        <end position="291"/>
    </location>
</feature>
<evidence type="ECO:0000313" key="3">
    <source>
        <dbReference type="Proteomes" id="UP001058860"/>
    </source>
</evidence>
<gene>
    <name evidence="2" type="ORF">LRS13_20840</name>
</gene>
<feature type="compositionally biased region" description="Basic and acidic residues" evidence="1">
    <location>
        <begin position="69"/>
        <end position="81"/>
    </location>
</feature>
<evidence type="ECO:0000256" key="1">
    <source>
        <dbReference type="SAM" id="MobiDB-lite"/>
    </source>
</evidence>
<evidence type="ECO:0000313" key="2">
    <source>
        <dbReference type="EMBL" id="UUY03097.1"/>
    </source>
</evidence>
<accession>A0ABY5PFA8</accession>
<dbReference type="EMBL" id="CP088295">
    <property type="protein sequence ID" value="UUY03097.1"/>
    <property type="molecule type" value="Genomic_DNA"/>
</dbReference>